<proteinExistence type="predicted"/>
<evidence type="ECO:0000259" key="9">
    <source>
        <dbReference type="PROSITE" id="PS51914"/>
    </source>
</evidence>
<dbReference type="Pfam" id="PF00878">
    <property type="entry name" value="CIMR"/>
    <property type="match status" value="1"/>
</dbReference>
<comment type="subcellular location">
    <subcellularLocation>
        <location evidence="1">Endomembrane system</location>
    </subcellularLocation>
</comment>
<gene>
    <name evidence="11" type="primary">LOC129926753</name>
</gene>
<dbReference type="GO" id="GO:0038023">
    <property type="term" value="F:signaling receptor activity"/>
    <property type="evidence" value="ECO:0007669"/>
    <property type="project" value="InterPro"/>
</dbReference>
<dbReference type="PROSITE" id="PS51914">
    <property type="entry name" value="MRH"/>
    <property type="match status" value="2"/>
</dbReference>
<feature type="chain" id="PRO_5040989366" evidence="8">
    <location>
        <begin position="25"/>
        <end position="296"/>
    </location>
</feature>
<dbReference type="AlphaFoldDB" id="A0A9W3AMR0"/>
<keyword evidence="2" id="KW-0813">Transport</keyword>
<organism evidence="10 11">
    <name type="scientific">Biomphalaria glabrata</name>
    <name type="common">Bloodfluke planorb</name>
    <name type="synonym">Freshwater snail</name>
    <dbReference type="NCBI Taxonomy" id="6526"/>
    <lineage>
        <taxon>Eukaryota</taxon>
        <taxon>Metazoa</taxon>
        <taxon>Spiralia</taxon>
        <taxon>Lophotrochozoa</taxon>
        <taxon>Mollusca</taxon>
        <taxon>Gastropoda</taxon>
        <taxon>Heterobranchia</taxon>
        <taxon>Euthyneura</taxon>
        <taxon>Panpulmonata</taxon>
        <taxon>Hygrophila</taxon>
        <taxon>Lymnaeoidea</taxon>
        <taxon>Planorbidae</taxon>
        <taxon>Biomphalaria</taxon>
    </lineage>
</organism>
<keyword evidence="7" id="KW-1015">Disulfide bond</keyword>
<dbReference type="RefSeq" id="XP_055888521.1">
    <property type="nucleotide sequence ID" value="XM_056032546.1"/>
</dbReference>
<evidence type="ECO:0000313" key="10">
    <source>
        <dbReference type="Proteomes" id="UP001165740"/>
    </source>
</evidence>
<dbReference type="GO" id="GO:0012505">
    <property type="term" value="C:endomembrane system"/>
    <property type="evidence" value="ECO:0007669"/>
    <property type="project" value="UniProtKB-SubCell"/>
</dbReference>
<dbReference type="PANTHER" id="PTHR15071:SF36">
    <property type="entry name" value="MRH DOMAIN-CONTAINING PROTEIN"/>
    <property type="match status" value="1"/>
</dbReference>
<evidence type="ECO:0000256" key="7">
    <source>
        <dbReference type="ARBA" id="ARBA00023157"/>
    </source>
</evidence>
<evidence type="ECO:0000256" key="3">
    <source>
        <dbReference type="ARBA" id="ARBA00022692"/>
    </source>
</evidence>
<reference evidence="11" key="1">
    <citation type="submission" date="2025-08" db="UniProtKB">
        <authorList>
            <consortium name="RefSeq"/>
        </authorList>
    </citation>
    <scope>IDENTIFICATION</scope>
</reference>
<name>A0A9W3AMR0_BIOGL</name>
<accession>A0A9W3AMR0</accession>
<evidence type="ECO:0000256" key="6">
    <source>
        <dbReference type="ARBA" id="ARBA00023136"/>
    </source>
</evidence>
<dbReference type="GO" id="GO:0005537">
    <property type="term" value="F:D-mannose binding"/>
    <property type="evidence" value="ECO:0007669"/>
    <property type="project" value="InterPro"/>
</dbReference>
<dbReference type="InterPro" id="IPR044865">
    <property type="entry name" value="MRH_dom"/>
</dbReference>
<feature type="domain" description="MRH" evidence="9">
    <location>
        <begin position="167"/>
        <end position="296"/>
    </location>
</feature>
<feature type="signal peptide" evidence="8">
    <location>
        <begin position="1"/>
        <end position="24"/>
    </location>
</feature>
<evidence type="ECO:0000256" key="4">
    <source>
        <dbReference type="ARBA" id="ARBA00022729"/>
    </source>
</evidence>
<dbReference type="Gene3D" id="2.70.130.10">
    <property type="entry name" value="Mannose-6-phosphate receptor binding domain"/>
    <property type="match status" value="2"/>
</dbReference>
<keyword evidence="4 8" id="KW-0732">Signal</keyword>
<dbReference type="SUPFAM" id="SSF50911">
    <property type="entry name" value="Mannose 6-phosphate receptor domain"/>
    <property type="match status" value="2"/>
</dbReference>
<dbReference type="SMART" id="SM01404">
    <property type="entry name" value="CIMR"/>
    <property type="match status" value="2"/>
</dbReference>
<keyword evidence="10" id="KW-1185">Reference proteome</keyword>
<dbReference type="GeneID" id="129926753"/>
<evidence type="ECO:0000256" key="1">
    <source>
        <dbReference type="ARBA" id="ARBA00004308"/>
    </source>
</evidence>
<dbReference type="Proteomes" id="UP001165740">
    <property type="component" value="Chromosome 6"/>
</dbReference>
<dbReference type="GO" id="GO:0007041">
    <property type="term" value="P:lysosomal transport"/>
    <property type="evidence" value="ECO:0007669"/>
    <property type="project" value="InterPro"/>
</dbReference>
<feature type="domain" description="MRH" evidence="9">
    <location>
        <begin position="25"/>
        <end position="159"/>
    </location>
</feature>
<dbReference type="InterPro" id="IPR000479">
    <property type="entry name" value="CIMR_rpt"/>
</dbReference>
<dbReference type="OrthoDB" id="4504960at2759"/>
<dbReference type="InterPro" id="IPR009011">
    <property type="entry name" value="Man6P_isomerase_rcpt-bd_dom_sf"/>
</dbReference>
<evidence type="ECO:0000256" key="5">
    <source>
        <dbReference type="ARBA" id="ARBA00022989"/>
    </source>
</evidence>
<evidence type="ECO:0000256" key="2">
    <source>
        <dbReference type="ARBA" id="ARBA00022448"/>
    </source>
</evidence>
<sequence>MAATIASGLTIIISFTVLINVIAADNCIIGNFNLTLLEQFSPWKTVDSLNGTIYEINLCSKLKSTNCPDGTAVCAQSKNSTISVSYGNYSSAPSNEKTPFGTDGELLLTFKGQPCGSDKYYSTIFYFKCGKTLGYPKYQGENEICTVQFEWESYLFCQKLPTPDKEVPCAVVKDGSLIDLTPLIKLTGGYSVDSENDQTQILINVCRDITIDATVTDDTKDCVKGSSACKVVNKSVSDNGRPKTGLQATSEGVRLVYTSTIRPPSCIMDPSTTINFYCPKRGGVSNFQNFLGIKVR</sequence>
<evidence type="ECO:0000256" key="8">
    <source>
        <dbReference type="SAM" id="SignalP"/>
    </source>
</evidence>
<dbReference type="PANTHER" id="PTHR15071">
    <property type="entry name" value="MANNOSE-6-PHOSPHATE RECEPTOR FAMILY MEMBER"/>
    <property type="match status" value="1"/>
</dbReference>
<keyword evidence="6" id="KW-0472">Membrane</keyword>
<keyword evidence="3" id="KW-0812">Transmembrane</keyword>
<keyword evidence="5" id="KW-1133">Transmembrane helix</keyword>
<evidence type="ECO:0000313" key="11">
    <source>
        <dbReference type="RefSeq" id="XP_055888521.1"/>
    </source>
</evidence>
<protein>
    <submittedName>
        <fullName evidence="11">Cation-independent mannose-6-phosphate receptor-like</fullName>
    </submittedName>
</protein>